<keyword evidence="3" id="KW-1185">Reference proteome</keyword>
<feature type="region of interest" description="Disordered" evidence="1">
    <location>
        <begin position="57"/>
        <end position="80"/>
    </location>
</feature>
<feature type="compositionally biased region" description="Polar residues" evidence="1">
    <location>
        <begin position="57"/>
        <end position="75"/>
    </location>
</feature>
<feature type="region of interest" description="Disordered" evidence="1">
    <location>
        <begin position="183"/>
        <end position="225"/>
    </location>
</feature>
<dbReference type="OrthoDB" id="5222339at2759"/>
<reference evidence="2 3" key="1">
    <citation type="submission" date="2019-06" db="EMBL/GenBank/DDBJ databases">
        <title>Genome Sequence of the Brown Rot Fungal Pathogen Monilinia laxa.</title>
        <authorList>
            <person name="De Miccolis Angelini R.M."/>
            <person name="Landi L."/>
            <person name="Abate D."/>
            <person name="Pollastro S."/>
            <person name="Romanazzi G."/>
            <person name="Faretra F."/>
        </authorList>
    </citation>
    <scope>NUCLEOTIDE SEQUENCE [LARGE SCALE GENOMIC DNA]</scope>
    <source>
        <strain evidence="2 3">Mlax316</strain>
    </source>
</reference>
<accession>A0A5N6K4C0</accession>
<sequence>MQNSFTNVYTSFPTIQTRISKMAAAQPGVVGYSGSGARFQSLDDFEKEQYELQAQIDQGNSNAQLTESRSGSPATKKTKKTPDVSAILIESRALMEMGDINWIGRLLEYHQGKGINPGPVYTEIRISEQRFACSVTIKENLEPISSLASFSRKKDAKQFISKLAIDWLISKSLMPSTGAVKFPKAPIAPQTPEPKKARAPTSPQAAATSPTTSPRERSTSPTSYPGLIPDLCHTLGFNIPTYKIVPMVEGIPIYQGYADFGSDPRIFGKVGEFRDIHGRKRAKEVCAKVVWSFLKDIERQRLESIADADADTDVEKKRKREETPLSQNSNGEIGIIAGI</sequence>
<dbReference type="AlphaFoldDB" id="A0A5N6K4C0"/>
<feature type="compositionally biased region" description="Basic and acidic residues" evidence="1">
    <location>
        <begin position="313"/>
        <end position="323"/>
    </location>
</feature>
<dbReference type="SUPFAM" id="SSF54768">
    <property type="entry name" value="dsRNA-binding domain-like"/>
    <property type="match status" value="1"/>
</dbReference>
<evidence type="ECO:0008006" key="4">
    <source>
        <dbReference type="Google" id="ProtNLM"/>
    </source>
</evidence>
<proteinExistence type="predicted"/>
<evidence type="ECO:0000313" key="2">
    <source>
        <dbReference type="EMBL" id="KAB8297181.1"/>
    </source>
</evidence>
<gene>
    <name evidence="2" type="ORF">EYC80_002559</name>
</gene>
<evidence type="ECO:0000313" key="3">
    <source>
        <dbReference type="Proteomes" id="UP000326757"/>
    </source>
</evidence>
<comment type="caution">
    <text evidence="2">The sequence shown here is derived from an EMBL/GenBank/DDBJ whole genome shotgun (WGS) entry which is preliminary data.</text>
</comment>
<feature type="compositionally biased region" description="Low complexity" evidence="1">
    <location>
        <begin position="199"/>
        <end position="223"/>
    </location>
</feature>
<evidence type="ECO:0000256" key="1">
    <source>
        <dbReference type="SAM" id="MobiDB-lite"/>
    </source>
</evidence>
<organism evidence="2 3">
    <name type="scientific">Monilinia laxa</name>
    <name type="common">Brown rot fungus</name>
    <name type="synonym">Sclerotinia laxa</name>
    <dbReference type="NCBI Taxonomy" id="61186"/>
    <lineage>
        <taxon>Eukaryota</taxon>
        <taxon>Fungi</taxon>
        <taxon>Dikarya</taxon>
        <taxon>Ascomycota</taxon>
        <taxon>Pezizomycotina</taxon>
        <taxon>Leotiomycetes</taxon>
        <taxon>Helotiales</taxon>
        <taxon>Sclerotiniaceae</taxon>
        <taxon>Monilinia</taxon>
    </lineage>
</organism>
<dbReference type="Gene3D" id="3.30.160.20">
    <property type="match status" value="1"/>
</dbReference>
<dbReference type="Proteomes" id="UP000326757">
    <property type="component" value="Unassembled WGS sequence"/>
</dbReference>
<name>A0A5N6K4C0_MONLA</name>
<dbReference type="EMBL" id="VIGI01000008">
    <property type="protein sequence ID" value="KAB8297181.1"/>
    <property type="molecule type" value="Genomic_DNA"/>
</dbReference>
<protein>
    <recommendedName>
        <fullName evidence="4">DRBM domain-containing protein</fullName>
    </recommendedName>
</protein>
<feature type="region of interest" description="Disordered" evidence="1">
    <location>
        <begin position="311"/>
        <end position="330"/>
    </location>
</feature>